<gene>
    <name evidence="7" type="ORF">R9X50_00709200</name>
</gene>
<evidence type="ECO:0000256" key="1">
    <source>
        <dbReference type="ARBA" id="ARBA00004123"/>
    </source>
</evidence>
<evidence type="ECO:0000313" key="8">
    <source>
        <dbReference type="Proteomes" id="UP001303373"/>
    </source>
</evidence>
<keyword evidence="4" id="KW-0677">Repeat</keyword>
<accession>A0AAQ3M9L9</accession>
<keyword evidence="8" id="KW-1185">Reference proteome</keyword>
<dbReference type="Proteomes" id="UP001303373">
    <property type="component" value="Chromosome 12"/>
</dbReference>
<evidence type="ECO:0000256" key="3">
    <source>
        <dbReference type="ARBA" id="ARBA00022490"/>
    </source>
</evidence>
<dbReference type="GO" id="GO:0005634">
    <property type="term" value="C:nucleus"/>
    <property type="evidence" value="ECO:0007669"/>
    <property type="project" value="UniProtKB-SubCell"/>
</dbReference>
<keyword evidence="5" id="KW-0539">Nucleus</keyword>
<dbReference type="SUPFAM" id="SSF48371">
    <property type="entry name" value="ARM repeat"/>
    <property type="match status" value="2"/>
</dbReference>
<dbReference type="SMART" id="SM00185">
    <property type="entry name" value="ARM"/>
    <property type="match status" value="4"/>
</dbReference>
<comment type="subcellular location">
    <subcellularLocation>
        <location evidence="2">Cytoplasm</location>
    </subcellularLocation>
    <subcellularLocation>
        <location evidence="1">Nucleus</location>
    </subcellularLocation>
</comment>
<dbReference type="Gene3D" id="1.25.10.10">
    <property type="entry name" value="Leucine-rich Repeat Variant"/>
    <property type="match status" value="3"/>
</dbReference>
<evidence type="ECO:0000256" key="2">
    <source>
        <dbReference type="ARBA" id="ARBA00004496"/>
    </source>
</evidence>
<dbReference type="EMBL" id="CP138591">
    <property type="protein sequence ID" value="WPH04204.1"/>
    <property type="molecule type" value="Genomic_DNA"/>
</dbReference>
<name>A0AAQ3M9L9_9PEZI</name>
<dbReference type="PANTHER" id="PTHR15651">
    <property type="entry name" value="ARMADILLO REPEAT-CONTAINING PROTEIN 8"/>
    <property type="match status" value="1"/>
</dbReference>
<evidence type="ECO:0000313" key="7">
    <source>
        <dbReference type="EMBL" id="WPH04204.1"/>
    </source>
</evidence>
<dbReference type="InterPro" id="IPR038739">
    <property type="entry name" value="ARMC8/Vid28"/>
</dbReference>
<proteinExistence type="predicted"/>
<protein>
    <submittedName>
        <fullName evidence="7">ARM repeat-containing protein</fullName>
    </submittedName>
</protein>
<dbReference type="InterPro" id="IPR000225">
    <property type="entry name" value="Armadillo"/>
</dbReference>
<dbReference type="PANTHER" id="PTHR15651:SF7">
    <property type="entry name" value="ARMADILLO REPEAT-CONTAINING PROTEIN 8"/>
    <property type="match status" value="1"/>
</dbReference>
<sequence length="995" mass="107816">MVQTVLEAAIETLNNAASVDQQIAALRLLKNEAVGHDQRKELMVRRGLVDILIAVLSTATKVTGKRRRSDVNGTAPLYHSHSWSHEDQARLQAVLLLGTLANGGASFVQPLLAAGSIKALLDIFTSESAPKLVTAALQALKSIASAWSAALESIDGFQQQTLDIFSRSSVEVFLNILQRSSSSSGARQQLRLVADIIALTSVDEMTRTTLTNAQILDALAALLVSHSVENQFIEFPGDVLSLPPAPAGNVIPNIISAICAIIAESTYRAYAFFLSPAVRDLFQGDLHTFPNQRQYFGPRYGFAYGKIPLLPPVHISTNLSMSYGAGGSRNFPALGNVNNIDPRAASNFNAAQQGGDADHANAVCGWLIVYARSLENRDRLKALRLLALVNNAIDTDFVNQSPRNESLHKGKEREKQLCVLAVPLAVQLVQISAEGWPAPASVEEQAEAYQMRKEACDVLALLISARKELQAAAIDAGAIKYVCPILKKSFDNVSLAKPMWSTRSSSDEDLSDTQETRRVGQRGIPNEVIHAMKCRKSALEAVAALAAKEDIHRKAVVDSGVVPCIIDSMKPFAPGHLASLVANRSQMHPKDGNTISVILAACHAAVSMSRSVAALRTSLIDAGLGKPILSLLTHDNVDVQIAATNVCANLVLEFSALREDFVNEGVIKTLTEHARSTSPTLRLPSLWALKHLVLSAPKDIKIHTLEELGTGWLVGAIQGDQRDTTAIPSSTGGVGVGLSTPNAAGEQVDLLNPSSMDIDEPAQAIQDVDEREDGEVLYDALSSTHYQASQLRSTLNPPPIFDSKKYLSSVKEMETNPSLQAKRDDFAVQEQALDFVRNLLNGEDCATMFEHLIAQIGGSKIFDLLTSKLAPVRTSSAGRPVYNPTELLLSTIHLLAHICNASPRHRQLVIAQKQLLQAWLPHFNHVHPRVRGVSVWAVISLTWLENGSDQTDARQRMRELKIAGIESAVRGLQNDVDLDVRQRAKTALQQIEVLS</sequence>
<dbReference type="GO" id="GO:0005737">
    <property type="term" value="C:cytoplasm"/>
    <property type="evidence" value="ECO:0007669"/>
    <property type="project" value="UniProtKB-SubCell"/>
</dbReference>
<reference evidence="7 8" key="1">
    <citation type="submission" date="2023-11" db="EMBL/GenBank/DDBJ databases">
        <title>An acidophilic fungus is an integral part of prey digestion in a carnivorous sundew plant.</title>
        <authorList>
            <person name="Tsai I.J."/>
        </authorList>
    </citation>
    <scope>NUCLEOTIDE SEQUENCE [LARGE SCALE GENOMIC DNA]</scope>
    <source>
        <strain evidence="7">169a</strain>
    </source>
</reference>
<evidence type="ECO:0000256" key="6">
    <source>
        <dbReference type="SAM" id="MobiDB-lite"/>
    </source>
</evidence>
<evidence type="ECO:0000256" key="5">
    <source>
        <dbReference type="ARBA" id="ARBA00023242"/>
    </source>
</evidence>
<dbReference type="InterPro" id="IPR011989">
    <property type="entry name" value="ARM-like"/>
</dbReference>
<dbReference type="InterPro" id="IPR016024">
    <property type="entry name" value="ARM-type_fold"/>
</dbReference>
<dbReference type="GO" id="GO:0043161">
    <property type="term" value="P:proteasome-mediated ubiquitin-dependent protein catabolic process"/>
    <property type="evidence" value="ECO:0007669"/>
    <property type="project" value="TreeGrafter"/>
</dbReference>
<feature type="region of interest" description="Disordered" evidence="6">
    <location>
        <begin position="501"/>
        <end position="522"/>
    </location>
</feature>
<dbReference type="AlphaFoldDB" id="A0AAQ3M9L9"/>
<keyword evidence="3" id="KW-0963">Cytoplasm</keyword>
<organism evidence="7 8">
    <name type="scientific">Acrodontium crateriforme</name>
    <dbReference type="NCBI Taxonomy" id="150365"/>
    <lineage>
        <taxon>Eukaryota</taxon>
        <taxon>Fungi</taxon>
        <taxon>Dikarya</taxon>
        <taxon>Ascomycota</taxon>
        <taxon>Pezizomycotina</taxon>
        <taxon>Dothideomycetes</taxon>
        <taxon>Dothideomycetidae</taxon>
        <taxon>Mycosphaerellales</taxon>
        <taxon>Teratosphaeriaceae</taxon>
        <taxon>Acrodontium</taxon>
    </lineage>
</organism>
<dbReference type="GO" id="GO:0034657">
    <property type="term" value="C:GID complex"/>
    <property type="evidence" value="ECO:0007669"/>
    <property type="project" value="TreeGrafter"/>
</dbReference>
<evidence type="ECO:0000256" key="4">
    <source>
        <dbReference type="ARBA" id="ARBA00022737"/>
    </source>
</evidence>